<organism evidence="2 3">
    <name type="scientific">Ancylostoma caninum</name>
    <name type="common">Dog hookworm</name>
    <dbReference type="NCBI Taxonomy" id="29170"/>
    <lineage>
        <taxon>Eukaryota</taxon>
        <taxon>Metazoa</taxon>
        <taxon>Ecdysozoa</taxon>
        <taxon>Nematoda</taxon>
        <taxon>Chromadorea</taxon>
        <taxon>Rhabditida</taxon>
        <taxon>Rhabditina</taxon>
        <taxon>Rhabditomorpha</taxon>
        <taxon>Strongyloidea</taxon>
        <taxon>Ancylostomatidae</taxon>
        <taxon>Ancylostomatinae</taxon>
        <taxon>Ancylostoma</taxon>
    </lineage>
</organism>
<keyword evidence="3" id="KW-1185">Reference proteome</keyword>
<comment type="caution">
    <text evidence="2">The sequence shown here is derived from an EMBL/GenBank/DDBJ whole genome shotgun (WGS) entry which is preliminary data.</text>
</comment>
<dbReference type="AlphaFoldDB" id="A0A368F9U1"/>
<feature type="region of interest" description="Disordered" evidence="1">
    <location>
        <begin position="59"/>
        <end position="84"/>
    </location>
</feature>
<name>A0A368F9U1_ANCCA</name>
<protein>
    <submittedName>
        <fullName evidence="2">Uncharacterized protein</fullName>
    </submittedName>
</protein>
<evidence type="ECO:0000256" key="1">
    <source>
        <dbReference type="SAM" id="MobiDB-lite"/>
    </source>
</evidence>
<accession>A0A368F9U1</accession>
<dbReference type="EMBL" id="JOJR01002300">
    <property type="protein sequence ID" value="RCN28822.1"/>
    <property type="molecule type" value="Genomic_DNA"/>
</dbReference>
<sequence length="84" mass="9816">MNGLERTLRDLRKGGHCLYTKHEAARNRLQEMCTLRVVHRVLDGEKKYFLIYHPPHKLELTPKPSSFSPRSPPESTRPRSTSVY</sequence>
<reference evidence="2 3" key="1">
    <citation type="submission" date="2014-10" db="EMBL/GenBank/DDBJ databases">
        <title>Draft genome of the hookworm Ancylostoma caninum.</title>
        <authorList>
            <person name="Mitreva M."/>
        </authorList>
    </citation>
    <scope>NUCLEOTIDE SEQUENCE [LARGE SCALE GENOMIC DNA]</scope>
    <source>
        <strain evidence="2 3">Baltimore</strain>
    </source>
</reference>
<gene>
    <name evidence="2" type="ORF">ANCCAN_25433</name>
</gene>
<proteinExistence type="predicted"/>
<dbReference type="Proteomes" id="UP000252519">
    <property type="component" value="Unassembled WGS sequence"/>
</dbReference>
<evidence type="ECO:0000313" key="3">
    <source>
        <dbReference type="Proteomes" id="UP000252519"/>
    </source>
</evidence>
<evidence type="ECO:0000313" key="2">
    <source>
        <dbReference type="EMBL" id="RCN28822.1"/>
    </source>
</evidence>